<protein>
    <submittedName>
        <fullName evidence="1">TonB-dependent receptor</fullName>
    </submittedName>
</protein>
<comment type="caution">
    <text evidence="1">The sequence shown here is derived from an EMBL/GenBank/DDBJ whole genome shotgun (WGS) entry which is preliminary data.</text>
</comment>
<reference evidence="1 2" key="1">
    <citation type="submission" date="2024-04" db="EMBL/GenBank/DDBJ databases">
        <title>Novel genus in family Flammeovirgaceae.</title>
        <authorList>
            <person name="Nguyen T.H."/>
            <person name="Vuong T.Q."/>
            <person name="Le H."/>
            <person name="Kim S.-G."/>
        </authorList>
    </citation>
    <scope>NUCLEOTIDE SEQUENCE [LARGE SCALE GENOMIC DNA]</scope>
    <source>
        <strain evidence="1 2">JCM 23209</strain>
    </source>
</reference>
<evidence type="ECO:0000313" key="2">
    <source>
        <dbReference type="Proteomes" id="UP001403385"/>
    </source>
</evidence>
<accession>A0AAW9S4N2</accession>
<dbReference type="EMBL" id="JBDKWZ010000002">
    <property type="protein sequence ID" value="MEN7547333.1"/>
    <property type="molecule type" value="Genomic_DNA"/>
</dbReference>
<keyword evidence="2" id="KW-1185">Reference proteome</keyword>
<sequence>MDFKKLTTKEKALRINLDARIYGSFAEIGAGQDVAANFFKAGGASGTVAKTMSAYDMAFSDAIYGPEISGRYVCEPRLHKMLDKEYNLLVKRLQKRAAESCFFAFANTVEALNYQRTNEGRGWIGLKFQLTPESEPNECVIHCRMKDNENLLQQQALGVIGVNLAYGCYYYHNDPEKLLNSLLDDLSRVRIEVDFFRLTGPDFLDLDNRLMSLKLVTNGLTDATMFGPDGQVLQPADCLYKKNPLILRGRFRPITHVNLDMFASGYELFKKEAEVDEDNIMVMSELNLDNLITQKGEIDAKDFLDRVDILCSLGQYVLISGYKEYYKLISYLSRLTRNRKIGMILGVNNLQSIFNEKYYNEEQGGILQSFGEMFSKNIKLYIYPSLRGKGEKNLITCDNIQLPSHLEHLFRYLTDNNKIADIKQVEEHNLHIIADEVLKMIKSGKSGWEDLVPDTVADIIKDKCLFDYPCDLLGRVRKDDKVKTTAS</sequence>
<name>A0AAW9S4N2_9BACT</name>
<keyword evidence="1" id="KW-0675">Receptor</keyword>
<dbReference type="Gene3D" id="3.40.50.620">
    <property type="entry name" value="HUPs"/>
    <property type="match status" value="1"/>
</dbReference>
<dbReference type="RefSeq" id="WP_346820117.1">
    <property type="nucleotide sequence ID" value="NZ_JBDKWZ010000002.1"/>
</dbReference>
<evidence type="ECO:0000313" key="1">
    <source>
        <dbReference type="EMBL" id="MEN7547333.1"/>
    </source>
</evidence>
<gene>
    <name evidence="1" type="ORF">AAG747_05405</name>
</gene>
<dbReference type="InterPro" id="IPR014729">
    <property type="entry name" value="Rossmann-like_a/b/a_fold"/>
</dbReference>
<dbReference type="AlphaFoldDB" id="A0AAW9S4N2"/>
<organism evidence="1 2">
    <name type="scientific">Rapidithrix thailandica</name>
    <dbReference type="NCBI Taxonomy" id="413964"/>
    <lineage>
        <taxon>Bacteria</taxon>
        <taxon>Pseudomonadati</taxon>
        <taxon>Bacteroidota</taxon>
        <taxon>Cytophagia</taxon>
        <taxon>Cytophagales</taxon>
        <taxon>Flammeovirgaceae</taxon>
        <taxon>Rapidithrix</taxon>
    </lineage>
</organism>
<dbReference type="Proteomes" id="UP001403385">
    <property type="component" value="Unassembled WGS sequence"/>
</dbReference>
<dbReference type="SUPFAM" id="SSF52374">
    <property type="entry name" value="Nucleotidylyl transferase"/>
    <property type="match status" value="1"/>
</dbReference>
<proteinExistence type="predicted"/>